<evidence type="ECO:0000313" key="5">
    <source>
        <dbReference type="Proteomes" id="UP000813461"/>
    </source>
</evidence>
<dbReference type="GO" id="GO:0008270">
    <property type="term" value="F:zinc ion binding"/>
    <property type="evidence" value="ECO:0007669"/>
    <property type="project" value="UniProtKB-KW"/>
</dbReference>
<dbReference type="GO" id="GO:0042393">
    <property type="term" value="F:histone binding"/>
    <property type="evidence" value="ECO:0007669"/>
    <property type="project" value="InterPro"/>
</dbReference>
<dbReference type="GO" id="GO:0005634">
    <property type="term" value="C:nucleus"/>
    <property type="evidence" value="ECO:0007669"/>
    <property type="project" value="InterPro"/>
</dbReference>
<gene>
    <name evidence="4" type="ORF">FB567DRAFT_456894</name>
</gene>
<dbReference type="GO" id="GO:0046982">
    <property type="term" value="F:protein heterodimerization activity"/>
    <property type="evidence" value="ECO:0007669"/>
    <property type="project" value="InterPro"/>
</dbReference>
<keyword evidence="1" id="KW-0479">Metal-binding</keyword>
<proteinExistence type="predicted"/>
<feature type="region of interest" description="Disordered" evidence="2">
    <location>
        <begin position="266"/>
        <end position="286"/>
    </location>
</feature>
<organism evidence="4 5">
    <name type="scientific">Paraphoma chrysanthemicola</name>
    <dbReference type="NCBI Taxonomy" id="798071"/>
    <lineage>
        <taxon>Eukaryota</taxon>
        <taxon>Fungi</taxon>
        <taxon>Dikarya</taxon>
        <taxon>Ascomycota</taxon>
        <taxon>Pezizomycotina</taxon>
        <taxon>Dothideomycetes</taxon>
        <taxon>Pleosporomycetidae</taxon>
        <taxon>Pleosporales</taxon>
        <taxon>Pleosporineae</taxon>
        <taxon>Phaeosphaeriaceae</taxon>
        <taxon>Paraphoma</taxon>
    </lineage>
</organism>
<dbReference type="AlphaFoldDB" id="A0A8K0QU73"/>
<feature type="compositionally biased region" description="Polar residues" evidence="2">
    <location>
        <begin position="615"/>
        <end position="624"/>
    </location>
</feature>
<dbReference type="InterPro" id="IPR013087">
    <property type="entry name" value="Znf_C2H2_type"/>
</dbReference>
<feature type="region of interest" description="Disordered" evidence="2">
    <location>
        <begin position="95"/>
        <end position="166"/>
    </location>
</feature>
<dbReference type="InterPro" id="IPR018465">
    <property type="entry name" value="Scm3/HJURP"/>
</dbReference>
<dbReference type="OrthoDB" id="2420608at2759"/>
<accession>A0A8K0QU73</accession>
<feature type="compositionally biased region" description="Low complexity" evidence="2">
    <location>
        <begin position="270"/>
        <end position="286"/>
    </location>
</feature>
<feature type="compositionally biased region" description="Polar residues" evidence="2">
    <location>
        <begin position="420"/>
        <end position="429"/>
    </location>
</feature>
<evidence type="ECO:0000256" key="1">
    <source>
        <dbReference type="PROSITE-ProRule" id="PRU00042"/>
    </source>
</evidence>
<keyword evidence="5" id="KW-1185">Reference proteome</keyword>
<evidence type="ECO:0000313" key="4">
    <source>
        <dbReference type="EMBL" id="KAH7069236.1"/>
    </source>
</evidence>
<comment type="caution">
    <text evidence="4">The sequence shown here is derived from an EMBL/GenBank/DDBJ whole genome shotgun (WGS) entry which is preliminary data.</text>
</comment>
<name>A0A8K0QU73_9PLEO</name>
<feature type="region of interest" description="Disordered" evidence="2">
    <location>
        <begin position="576"/>
        <end position="599"/>
    </location>
</feature>
<feature type="region of interest" description="Disordered" evidence="2">
    <location>
        <begin position="420"/>
        <end position="452"/>
    </location>
</feature>
<protein>
    <recommendedName>
        <fullName evidence="3">C2H2-type domain-containing protein</fullName>
    </recommendedName>
</protein>
<evidence type="ECO:0000259" key="3">
    <source>
        <dbReference type="PROSITE" id="PS50157"/>
    </source>
</evidence>
<feature type="region of interest" description="Disordered" evidence="2">
    <location>
        <begin position="699"/>
        <end position="742"/>
    </location>
</feature>
<sequence length="742" mass="81788">MDPPAKRLRILQSVDVDETHPDYVQAKQKAQQRLKGRFESIFTKYESMHESMSDEIDMNECKIVVDRGHLRRMVRQAHRQETILLDNLGLAAGKESDVEQLESEHEGEDSEDELAPTETAKTTAGRKRKRSEEATEATDLLPSSNGGEAPSAIPSDSSVAPILPNAAPVTPDPAATLLQLVQFPQTPAGQQAKTSFYATLAQTINQAVQQAVAPLFSSVLSTPRSFQNPFAPSLDSPMIPVVNNDKITPAKDPKWFFPPLSVGPKGSAVAQSSHRAPPQAQPAPSLAAADDLIDANGVEGEKLPHEQDVQEISQDTTISVEAMRRPDERRVSRSSGYTRKSSPRVEVRHKPRRRQRYHFTEEDDIHLSHQRVVLDRSWTEIRASVESWKSWPLNTFRQRWLNHLEGRDLHLKALSSSQAVQCDRQSSGESDAELPSNHLPTPSSLGHADGSEPLEDVQRLTTNNMPSSSTHFDDDELDLLSLAGADSDGEQLPAVVNEDEPFFPSVDEMILPSVEMTDFVDEDALQQGLLDDSPLRDVTPVVAKGTSIEIKIETELSSPTNKRIRTPRPMTFQALADSETEDTEVEHGGPASSQKGHPSHVCSVCGAVYKTAKNLQRHQANPSSSHDKLRRRSNSIDVVGNDELQASESTTPRIKREFSTPPPISFLFSTPVPQSRKLADLPSSGVKSASGLSRKEYLKQVKQSWTKKSTPGSKGLAKRKSFHTLPRKQVRAVDASDDELGV</sequence>
<keyword evidence="1" id="KW-0862">Zinc</keyword>
<evidence type="ECO:0000256" key="2">
    <source>
        <dbReference type="SAM" id="MobiDB-lite"/>
    </source>
</evidence>
<feature type="compositionally biased region" description="Acidic residues" evidence="2">
    <location>
        <begin position="98"/>
        <end position="115"/>
    </location>
</feature>
<dbReference type="Pfam" id="PF10384">
    <property type="entry name" value="Scm3"/>
    <property type="match status" value="1"/>
</dbReference>
<feature type="domain" description="C2H2-type" evidence="3">
    <location>
        <begin position="600"/>
        <end position="631"/>
    </location>
</feature>
<dbReference type="PROSITE" id="PS50157">
    <property type="entry name" value="ZINC_FINGER_C2H2_2"/>
    <property type="match status" value="1"/>
</dbReference>
<feature type="compositionally biased region" description="Polar residues" evidence="2">
    <location>
        <begin position="701"/>
        <end position="712"/>
    </location>
</feature>
<feature type="compositionally biased region" description="Basic residues" evidence="2">
    <location>
        <begin position="716"/>
        <end position="730"/>
    </location>
</feature>
<dbReference type="InterPro" id="IPR009072">
    <property type="entry name" value="Histone-fold"/>
</dbReference>
<feature type="region of interest" description="Disordered" evidence="2">
    <location>
        <begin position="324"/>
        <end position="351"/>
    </location>
</feature>
<keyword evidence="1" id="KW-0863">Zinc-finger</keyword>
<reference evidence="4" key="1">
    <citation type="journal article" date="2021" name="Nat. Commun.">
        <title>Genetic determinants of endophytism in the Arabidopsis root mycobiome.</title>
        <authorList>
            <person name="Mesny F."/>
            <person name="Miyauchi S."/>
            <person name="Thiergart T."/>
            <person name="Pickel B."/>
            <person name="Atanasova L."/>
            <person name="Karlsson M."/>
            <person name="Huettel B."/>
            <person name="Barry K.W."/>
            <person name="Haridas S."/>
            <person name="Chen C."/>
            <person name="Bauer D."/>
            <person name="Andreopoulos W."/>
            <person name="Pangilinan J."/>
            <person name="LaButti K."/>
            <person name="Riley R."/>
            <person name="Lipzen A."/>
            <person name="Clum A."/>
            <person name="Drula E."/>
            <person name="Henrissat B."/>
            <person name="Kohler A."/>
            <person name="Grigoriev I.V."/>
            <person name="Martin F.M."/>
            <person name="Hacquard S."/>
        </authorList>
    </citation>
    <scope>NUCLEOTIDE SEQUENCE</scope>
    <source>
        <strain evidence="4">MPI-SDFR-AT-0120</strain>
    </source>
</reference>
<dbReference type="Proteomes" id="UP000813461">
    <property type="component" value="Unassembled WGS sequence"/>
</dbReference>
<dbReference type="Gene3D" id="1.10.20.10">
    <property type="entry name" value="Histone, subunit A"/>
    <property type="match status" value="1"/>
</dbReference>
<feature type="region of interest" description="Disordered" evidence="2">
    <location>
        <begin position="615"/>
        <end position="662"/>
    </location>
</feature>
<dbReference type="EMBL" id="JAGMVJ010000030">
    <property type="protein sequence ID" value="KAH7069236.1"/>
    <property type="molecule type" value="Genomic_DNA"/>
</dbReference>